<dbReference type="InterPro" id="IPR001478">
    <property type="entry name" value="PDZ"/>
</dbReference>
<accession>A0A914A2E0</accession>
<dbReference type="OMA" id="APWGFSV"/>
<sequence>MEECENDPRTRTLDVTLQGGAPWGFSVKGGSEHRCPLTIARIEPGGKASQSGALQVDDIILSINSVECEAHTEAIQLVKGSPDTLQLIIQRFVGPSVHLSGC</sequence>
<dbReference type="InterPro" id="IPR036034">
    <property type="entry name" value="PDZ_sf"/>
</dbReference>
<keyword evidence="3" id="KW-0862">Zinc</keyword>
<comment type="subcellular location">
    <subcellularLocation>
        <location evidence="1">Cytoplasm</location>
    </subcellularLocation>
</comment>
<dbReference type="Pfam" id="PF00595">
    <property type="entry name" value="PDZ"/>
    <property type="match status" value="1"/>
</dbReference>
<dbReference type="PANTHER" id="PTHR24214:SF38">
    <property type="entry name" value="PDZ AND LIM DOMAIN PROTEIN ZASP-RELATED"/>
    <property type="match status" value="1"/>
</dbReference>
<feature type="domain" description="PDZ" evidence="4">
    <location>
        <begin position="10"/>
        <end position="93"/>
    </location>
</feature>
<dbReference type="OrthoDB" id="10063560at2759"/>
<dbReference type="GO" id="GO:0061061">
    <property type="term" value="P:muscle structure development"/>
    <property type="evidence" value="ECO:0007669"/>
    <property type="project" value="TreeGrafter"/>
</dbReference>
<dbReference type="GO" id="GO:0003779">
    <property type="term" value="F:actin binding"/>
    <property type="evidence" value="ECO:0007669"/>
    <property type="project" value="TreeGrafter"/>
</dbReference>
<dbReference type="PANTHER" id="PTHR24214">
    <property type="entry name" value="PDZ AND LIM DOMAIN PROTEIN ZASP"/>
    <property type="match status" value="1"/>
</dbReference>
<dbReference type="Proteomes" id="UP000887568">
    <property type="component" value="Unplaced"/>
</dbReference>
<keyword evidence="3" id="KW-0479">Metal-binding</keyword>
<evidence type="ECO:0000259" key="4">
    <source>
        <dbReference type="PROSITE" id="PS50106"/>
    </source>
</evidence>
<evidence type="ECO:0000313" key="5">
    <source>
        <dbReference type="EnsemblMetazoa" id="XP_038057810.1"/>
    </source>
</evidence>
<dbReference type="Gene3D" id="2.30.42.10">
    <property type="match status" value="1"/>
</dbReference>
<evidence type="ECO:0000256" key="3">
    <source>
        <dbReference type="ARBA" id="ARBA00023038"/>
    </source>
</evidence>
<keyword evidence="6" id="KW-1185">Reference proteome</keyword>
<dbReference type="GO" id="GO:0051371">
    <property type="term" value="F:muscle alpha-actinin binding"/>
    <property type="evidence" value="ECO:0007669"/>
    <property type="project" value="TreeGrafter"/>
</dbReference>
<dbReference type="GO" id="GO:0005912">
    <property type="term" value="C:adherens junction"/>
    <property type="evidence" value="ECO:0007669"/>
    <property type="project" value="TreeGrafter"/>
</dbReference>
<dbReference type="GO" id="GO:0005737">
    <property type="term" value="C:cytoplasm"/>
    <property type="evidence" value="ECO:0007669"/>
    <property type="project" value="UniProtKB-SubCell"/>
</dbReference>
<organism evidence="5 6">
    <name type="scientific">Patiria miniata</name>
    <name type="common">Bat star</name>
    <name type="synonym">Asterina miniata</name>
    <dbReference type="NCBI Taxonomy" id="46514"/>
    <lineage>
        <taxon>Eukaryota</taxon>
        <taxon>Metazoa</taxon>
        <taxon>Echinodermata</taxon>
        <taxon>Eleutherozoa</taxon>
        <taxon>Asterozoa</taxon>
        <taxon>Asteroidea</taxon>
        <taxon>Valvatacea</taxon>
        <taxon>Valvatida</taxon>
        <taxon>Asterinidae</taxon>
        <taxon>Patiria</taxon>
    </lineage>
</organism>
<dbReference type="GeneID" id="119729277"/>
<dbReference type="SUPFAM" id="SSF50156">
    <property type="entry name" value="PDZ domain-like"/>
    <property type="match status" value="1"/>
</dbReference>
<evidence type="ECO:0000256" key="2">
    <source>
        <dbReference type="ARBA" id="ARBA00022490"/>
    </source>
</evidence>
<protein>
    <recommendedName>
        <fullName evidence="4">PDZ domain-containing protein</fullName>
    </recommendedName>
</protein>
<dbReference type="GO" id="GO:0030036">
    <property type="term" value="P:actin cytoskeleton organization"/>
    <property type="evidence" value="ECO:0007669"/>
    <property type="project" value="TreeGrafter"/>
</dbReference>
<keyword evidence="3" id="KW-0440">LIM domain</keyword>
<dbReference type="RefSeq" id="XP_038057810.1">
    <property type="nucleotide sequence ID" value="XM_038201882.1"/>
</dbReference>
<proteinExistence type="predicted"/>
<dbReference type="EnsemblMetazoa" id="XM_038201882.1">
    <property type="protein sequence ID" value="XP_038057810.1"/>
    <property type="gene ID" value="LOC119729277"/>
</dbReference>
<dbReference type="PROSITE" id="PS50106">
    <property type="entry name" value="PDZ"/>
    <property type="match status" value="1"/>
</dbReference>
<name>A0A914A2E0_PATMI</name>
<evidence type="ECO:0000313" key="6">
    <source>
        <dbReference type="Proteomes" id="UP000887568"/>
    </source>
</evidence>
<dbReference type="GO" id="GO:0031941">
    <property type="term" value="C:filamentous actin"/>
    <property type="evidence" value="ECO:0007669"/>
    <property type="project" value="TreeGrafter"/>
</dbReference>
<reference evidence="5" key="1">
    <citation type="submission" date="2022-11" db="UniProtKB">
        <authorList>
            <consortium name="EnsemblMetazoa"/>
        </authorList>
    </citation>
    <scope>IDENTIFICATION</scope>
</reference>
<dbReference type="InterPro" id="IPR050604">
    <property type="entry name" value="PDZ-LIM_domain"/>
</dbReference>
<dbReference type="GO" id="GO:0001725">
    <property type="term" value="C:stress fiber"/>
    <property type="evidence" value="ECO:0007669"/>
    <property type="project" value="TreeGrafter"/>
</dbReference>
<evidence type="ECO:0000256" key="1">
    <source>
        <dbReference type="ARBA" id="ARBA00004496"/>
    </source>
</evidence>
<dbReference type="SMART" id="SM00228">
    <property type="entry name" value="PDZ"/>
    <property type="match status" value="1"/>
</dbReference>
<keyword evidence="2" id="KW-0963">Cytoplasm</keyword>
<dbReference type="FunFam" id="2.30.42.10:FF:000055">
    <property type="entry name" value="PDZ and LIM domain protein 3"/>
    <property type="match status" value="1"/>
</dbReference>
<dbReference type="AlphaFoldDB" id="A0A914A2E0"/>